<dbReference type="PROSITE" id="PS51083">
    <property type="entry name" value="ZF_HIT"/>
    <property type="match status" value="1"/>
</dbReference>
<dbReference type="InterPro" id="IPR051639">
    <property type="entry name" value="BCD1"/>
</dbReference>
<dbReference type="PANTHER" id="PTHR13483:SF11">
    <property type="entry name" value="ZINC FINGER HIT DOMAIN-CONTAINING PROTEIN 3"/>
    <property type="match status" value="1"/>
</dbReference>
<dbReference type="GO" id="GO:0000463">
    <property type="term" value="P:maturation of LSU-rRNA from tricistronic rRNA transcript (SSU-rRNA, 5.8S rRNA, LSU-rRNA)"/>
    <property type="evidence" value="ECO:0007669"/>
    <property type="project" value="TreeGrafter"/>
</dbReference>
<comment type="caution">
    <text evidence="6">The sequence shown here is derived from an EMBL/GenBank/DDBJ whole genome shotgun (WGS) entry which is preliminary data.</text>
</comment>
<dbReference type="EMBL" id="JAIWQS010000012">
    <property type="protein sequence ID" value="KAJ8749503.1"/>
    <property type="molecule type" value="Genomic_DNA"/>
</dbReference>
<dbReference type="GO" id="GO:0070761">
    <property type="term" value="C:pre-snoRNP complex"/>
    <property type="evidence" value="ECO:0007669"/>
    <property type="project" value="TreeGrafter"/>
</dbReference>
<dbReference type="CDD" id="cd23024">
    <property type="entry name" value="zf-HIT_ZNHIT2-3"/>
    <property type="match status" value="1"/>
</dbReference>
<evidence type="ECO:0000256" key="4">
    <source>
        <dbReference type="PROSITE-ProRule" id="PRU00453"/>
    </source>
</evidence>
<dbReference type="Pfam" id="PF04438">
    <property type="entry name" value="zf-HIT"/>
    <property type="match status" value="1"/>
</dbReference>
<keyword evidence="1" id="KW-0479">Metal-binding</keyword>
<accession>A0AAV8SBF2</accession>
<evidence type="ECO:0000256" key="3">
    <source>
        <dbReference type="ARBA" id="ARBA00022833"/>
    </source>
</evidence>
<organism evidence="6 7">
    <name type="scientific">Erythroxylum novogranatense</name>
    <dbReference type="NCBI Taxonomy" id="1862640"/>
    <lineage>
        <taxon>Eukaryota</taxon>
        <taxon>Viridiplantae</taxon>
        <taxon>Streptophyta</taxon>
        <taxon>Embryophyta</taxon>
        <taxon>Tracheophyta</taxon>
        <taxon>Spermatophyta</taxon>
        <taxon>Magnoliopsida</taxon>
        <taxon>eudicotyledons</taxon>
        <taxon>Gunneridae</taxon>
        <taxon>Pentapetalae</taxon>
        <taxon>rosids</taxon>
        <taxon>fabids</taxon>
        <taxon>Malpighiales</taxon>
        <taxon>Erythroxylaceae</taxon>
        <taxon>Erythroxylum</taxon>
    </lineage>
</organism>
<dbReference type="PANTHER" id="PTHR13483">
    <property type="entry name" value="BOX C_D SNORNA PROTEIN 1-RELATED"/>
    <property type="match status" value="1"/>
</dbReference>
<keyword evidence="2 4" id="KW-0863">Zinc-finger</keyword>
<dbReference type="SUPFAM" id="SSF144232">
    <property type="entry name" value="HIT/MYND zinc finger-like"/>
    <property type="match status" value="1"/>
</dbReference>
<evidence type="ECO:0000259" key="5">
    <source>
        <dbReference type="PROSITE" id="PS51083"/>
    </source>
</evidence>
<dbReference type="GO" id="GO:0048254">
    <property type="term" value="P:snoRNA localization"/>
    <property type="evidence" value="ECO:0007669"/>
    <property type="project" value="TreeGrafter"/>
</dbReference>
<evidence type="ECO:0000256" key="1">
    <source>
        <dbReference type="ARBA" id="ARBA00022723"/>
    </source>
</evidence>
<dbReference type="Gene3D" id="3.30.60.190">
    <property type="match status" value="1"/>
</dbReference>
<keyword evidence="3" id="KW-0862">Zinc</keyword>
<sequence>MSFKQCQVCNEAQSKYKCPSCVIPYCSLVCFKKHKETPCSKAVSAGEKPSVDPKPSVARPVTVDKGNEVLQQLELESIASSTEIRNALKNERLQKLIIGIDYSQDPETELDKAMELEEFRIFTDKILSAMGPQPESMGKENS</sequence>
<dbReference type="Proteomes" id="UP001159364">
    <property type="component" value="Linkage Group LG12"/>
</dbReference>
<gene>
    <name evidence="6" type="ORF">K2173_025698</name>
</gene>
<evidence type="ECO:0000313" key="6">
    <source>
        <dbReference type="EMBL" id="KAJ8749503.1"/>
    </source>
</evidence>
<dbReference type="AlphaFoldDB" id="A0AAV8SBF2"/>
<feature type="domain" description="HIT-type" evidence="5">
    <location>
        <begin position="6"/>
        <end position="39"/>
    </location>
</feature>
<proteinExistence type="predicted"/>
<protein>
    <recommendedName>
        <fullName evidence="5">HIT-type domain-containing protein</fullName>
    </recommendedName>
</protein>
<reference evidence="6 7" key="1">
    <citation type="submission" date="2021-09" db="EMBL/GenBank/DDBJ databases">
        <title>Genomic insights and catalytic innovation underlie evolution of tropane alkaloids biosynthesis.</title>
        <authorList>
            <person name="Wang Y.-J."/>
            <person name="Tian T."/>
            <person name="Huang J.-P."/>
            <person name="Huang S.-X."/>
        </authorList>
    </citation>
    <scope>NUCLEOTIDE SEQUENCE [LARGE SCALE GENOMIC DNA]</scope>
    <source>
        <strain evidence="6">KIB-2018</strain>
        <tissue evidence="6">Leaf</tissue>
    </source>
</reference>
<dbReference type="GO" id="GO:0005634">
    <property type="term" value="C:nucleus"/>
    <property type="evidence" value="ECO:0007669"/>
    <property type="project" value="TreeGrafter"/>
</dbReference>
<dbReference type="GO" id="GO:0000492">
    <property type="term" value="P:box C/D snoRNP assembly"/>
    <property type="evidence" value="ECO:0007669"/>
    <property type="project" value="TreeGrafter"/>
</dbReference>
<evidence type="ECO:0000313" key="7">
    <source>
        <dbReference type="Proteomes" id="UP001159364"/>
    </source>
</evidence>
<dbReference type="InterPro" id="IPR007529">
    <property type="entry name" value="Znf_HIT"/>
</dbReference>
<name>A0AAV8SBF2_9ROSI</name>
<dbReference type="GO" id="GO:0008270">
    <property type="term" value="F:zinc ion binding"/>
    <property type="evidence" value="ECO:0007669"/>
    <property type="project" value="UniProtKB-UniRule"/>
</dbReference>
<keyword evidence="7" id="KW-1185">Reference proteome</keyword>
<evidence type="ECO:0000256" key="2">
    <source>
        <dbReference type="ARBA" id="ARBA00022771"/>
    </source>
</evidence>